<dbReference type="SUPFAM" id="SSF54427">
    <property type="entry name" value="NTF2-like"/>
    <property type="match status" value="1"/>
</dbReference>
<evidence type="ECO:0000313" key="2">
    <source>
        <dbReference type="EMBL" id="PFG39833.1"/>
    </source>
</evidence>
<evidence type="ECO:0000259" key="1">
    <source>
        <dbReference type="Pfam" id="PF14534"/>
    </source>
</evidence>
<proteinExistence type="predicted"/>
<keyword evidence="2" id="KW-0413">Isomerase</keyword>
<sequence length="151" mass="16618">MTSSDLNRAIEGYRDALGAFMKGDPEPCRACFSQLEDVTLANPLGPPQRGPDAVRRTMEAAAANFAEGGAFRFDEVTLTFEEVSRFTTPDLGYVVQLERSSGRLTGRADTVAIDLRVTMIFRREDDGAWRVAHRHADPITTDRPLSTAVRG</sequence>
<keyword evidence="3" id="KW-1185">Reference proteome</keyword>
<gene>
    <name evidence="2" type="ORF">ATJ97_2351</name>
</gene>
<protein>
    <submittedName>
        <fullName evidence="2">Ketosteroid isomerase-like protein</fullName>
    </submittedName>
</protein>
<feature type="domain" description="DUF4440" evidence="1">
    <location>
        <begin position="17"/>
        <end position="131"/>
    </location>
</feature>
<dbReference type="InterPro" id="IPR027843">
    <property type="entry name" value="DUF4440"/>
</dbReference>
<accession>A0A2A9EM02</accession>
<dbReference type="Gene3D" id="3.10.450.50">
    <property type="match status" value="1"/>
</dbReference>
<reference evidence="2 3" key="1">
    <citation type="submission" date="2017-10" db="EMBL/GenBank/DDBJ databases">
        <title>Sequencing the genomes of 1000 actinobacteria strains.</title>
        <authorList>
            <person name="Klenk H.-P."/>
        </authorList>
    </citation>
    <scope>NUCLEOTIDE SEQUENCE [LARGE SCALE GENOMIC DNA]</scope>
    <source>
        <strain evidence="2 3">DSM 21838</strain>
    </source>
</reference>
<dbReference type="AlphaFoldDB" id="A0A2A9EM02"/>
<dbReference type="Proteomes" id="UP000222106">
    <property type="component" value="Unassembled WGS sequence"/>
</dbReference>
<comment type="caution">
    <text evidence="2">The sequence shown here is derived from an EMBL/GenBank/DDBJ whole genome shotgun (WGS) entry which is preliminary data.</text>
</comment>
<organism evidence="2 3">
    <name type="scientific">Georgenia soli</name>
    <dbReference type="NCBI Taxonomy" id="638953"/>
    <lineage>
        <taxon>Bacteria</taxon>
        <taxon>Bacillati</taxon>
        <taxon>Actinomycetota</taxon>
        <taxon>Actinomycetes</taxon>
        <taxon>Micrococcales</taxon>
        <taxon>Bogoriellaceae</taxon>
        <taxon>Georgenia</taxon>
    </lineage>
</organism>
<dbReference type="GO" id="GO:0016853">
    <property type="term" value="F:isomerase activity"/>
    <property type="evidence" value="ECO:0007669"/>
    <property type="project" value="UniProtKB-KW"/>
</dbReference>
<evidence type="ECO:0000313" key="3">
    <source>
        <dbReference type="Proteomes" id="UP000222106"/>
    </source>
</evidence>
<dbReference type="InterPro" id="IPR032710">
    <property type="entry name" value="NTF2-like_dom_sf"/>
</dbReference>
<name>A0A2A9EM02_9MICO</name>
<dbReference type="EMBL" id="PDJI01000004">
    <property type="protein sequence ID" value="PFG39833.1"/>
    <property type="molecule type" value="Genomic_DNA"/>
</dbReference>
<dbReference type="Pfam" id="PF14534">
    <property type="entry name" value="DUF4440"/>
    <property type="match status" value="1"/>
</dbReference>
<dbReference type="RefSeq" id="WP_098483866.1">
    <property type="nucleotide sequence ID" value="NZ_PDJI01000004.1"/>
</dbReference>
<dbReference type="OrthoDB" id="1551077at2"/>